<dbReference type="SUPFAM" id="SSF52540">
    <property type="entry name" value="P-loop containing nucleoside triphosphate hydrolases"/>
    <property type="match status" value="1"/>
</dbReference>
<keyword evidence="6 7" id="KW-0472">Membrane</keyword>
<dbReference type="AlphaFoldDB" id="A0A4R0JP38"/>
<dbReference type="InterPro" id="IPR011527">
    <property type="entry name" value="ABC1_TM_dom"/>
</dbReference>
<keyword evidence="5 7" id="KW-1133">Transmembrane helix</keyword>
<evidence type="ECO:0000259" key="8">
    <source>
        <dbReference type="PROSITE" id="PS50893"/>
    </source>
</evidence>
<dbReference type="PROSITE" id="PS50893">
    <property type="entry name" value="ABC_TRANSPORTER_2"/>
    <property type="match status" value="1"/>
</dbReference>
<dbReference type="InterPro" id="IPR036640">
    <property type="entry name" value="ABC1_TM_sf"/>
</dbReference>
<evidence type="ECO:0000256" key="5">
    <source>
        <dbReference type="ARBA" id="ARBA00022989"/>
    </source>
</evidence>
<dbReference type="Gene3D" id="1.20.1560.10">
    <property type="entry name" value="ABC transporter type 1, transmembrane domain"/>
    <property type="match status" value="1"/>
</dbReference>
<accession>A0A4R0JP38</accession>
<dbReference type="InterPro" id="IPR039421">
    <property type="entry name" value="Type_1_exporter"/>
</dbReference>
<dbReference type="Proteomes" id="UP000293342">
    <property type="component" value="Unassembled WGS sequence"/>
</dbReference>
<dbReference type="GO" id="GO:0015421">
    <property type="term" value="F:ABC-type oligopeptide transporter activity"/>
    <property type="evidence" value="ECO:0007669"/>
    <property type="project" value="TreeGrafter"/>
</dbReference>
<comment type="caution">
    <text evidence="10">The sequence shown here is derived from an EMBL/GenBank/DDBJ whole genome shotgun (WGS) entry which is preliminary data.</text>
</comment>
<dbReference type="PROSITE" id="PS00211">
    <property type="entry name" value="ABC_TRANSPORTER_1"/>
    <property type="match status" value="1"/>
</dbReference>
<evidence type="ECO:0000256" key="2">
    <source>
        <dbReference type="ARBA" id="ARBA00022692"/>
    </source>
</evidence>
<evidence type="ECO:0000256" key="3">
    <source>
        <dbReference type="ARBA" id="ARBA00022741"/>
    </source>
</evidence>
<dbReference type="SMART" id="SM00382">
    <property type="entry name" value="AAA"/>
    <property type="match status" value="1"/>
</dbReference>
<evidence type="ECO:0000256" key="1">
    <source>
        <dbReference type="ARBA" id="ARBA00004651"/>
    </source>
</evidence>
<dbReference type="InterPro" id="IPR003593">
    <property type="entry name" value="AAA+_ATPase"/>
</dbReference>
<dbReference type="OrthoDB" id="9806127at2"/>
<evidence type="ECO:0000256" key="4">
    <source>
        <dbReference type="ARBA" id="ARBA00022840"/>
    </source>
</evidence>
<keyword evidence="11" id="KW-1185">Reference proteome</keyword>
<evidence type="ECO:0000313" key="10">
    <source>
        <dbReference type="EMBL" id="TCC49023.1"/>
    </source>
</evidence>
<dbReference type="GO" id="GO:0005886">
    <property type="term" value="C:plasma membrane"/>
    <property type="evidence" value="ECO:0007669"/>
    <property type="project" value="UniProtKB-SubCell"/>
</dbReference>
<dbReference type="InterPro" id="IPR027417">
    <property type="entry name" value="P-loop_NTPase"/>
</dbReference>
<name>A0A4R0JP38_9ACTN</name>
<keyword evidence="3" id="KW-0547">Nucleotide-binding</keyword>
<keyword evidence="4 10" id="KW-0067">ATP-binding</keyword>
<dbReference type="PROSITE" id="PS50929">
    <property type="entry name" value="ABC_TM1F"/>
    <property type="match status" value="1"/>
</dbReference>
<evidence type="ECO:0000259" key="9">
    <source>
        <dbReference type="PROSITE" id="PS50929"/>
    </source>
</evidence>
<feature type="transmembrane region" description="Helical" evidence="7">
    <location>
        <begin position="65"/>
        <end position="86"/>
    </location>
</feature>
<evidence type="ECO:0000256" key="6">
    <source>
        <dbReference type="ARBA" id="ARBA00023136"/>
    </source>
</evidence>
<dbReference type="InterPro" id="IPR017871">
    <property type="entry name" value="ABC_transporter-like_CS"/>
</dbReference>
<dbReference type="Gene3D" id="3.40.50.300">
    <property type="entry name" value="P-loop containing nucleotide triphosphate hydrolases"/>
    <property type="match status" value="1"/>
</dbReference>
<dbReference type="RefSeq" id="WP_131515271.1">
    <property type="nucleotide sequence ID" value="NZ_SJKD01000004.1"/>
</dbReference>
<dbReference type="EMBL" id="SJKD01000004">
    <property type="protein sequence ID" value="TCC49023.1"/>
    <property type="molecule type" value="Genomic_DNA"/>
</dbReference>
<dbReference type="PANTHER" id="PTHR43394:SF1">
    <property type="entry name" value="ATP-BINDING CASSETTE SUB-FAMILY B MEMBER 10, MITOCHONDRIAL"/>
    <property type="match status" value="1"/>
</dbReference>
<proteinExistence type="predicted"/>
<keyword evidence="2 7" id="KW-0812">Transmembrane</keyword>
<reference evidence="10 11" key="1">
    <citation type="submission" date="2019-02" db="EMBL/GenBank/DDBJ databases">
        <title>Kribbella capetownensis sp. nov. and Kribbella speibonae sp. nov., isolated from soil.</title>
        <authorList>
            <person name="Curtis S.M."/>
            <person name="Norton I."/>
            <person name="Everest G.J."/>
            <person name="Meyers P.R."/>
        </authorList>
    </citation>
    <scope>NUCLEOTIDE SEQUENCE [LARGE SCALE GENOMIC DNA]</scope>
    <source>
        <strain evidence="10 11">YM53</strain>
    </source>
</reference>
<dbReference type="Pfam" id="PF00005">
    <property type="entry name" value="ABC_tran"/>
    <property type="match status" value="1"/>
</dbReference>
<organism evidence="10 11">
    <name type="scientific">Kribbella capetownensis</name>
    <dbReference type="NCBI Taxonomy" id="1572659"/>
    <lineage>
        <taxon>Bacteria</taxon>
        <taxon>Bacillati</taxon>
        <taxon>Actinomycetota</taxon>
        <taxon>Actinomycetes</taxon>
        <taxon>Propionibacteriales</taxon>
        <taxon>Kribbellaceae</taxon>
        <taxon>Kribbella</taxon>
    </lineage>
</organism>
<protein>
    <submittedName>
        <fullName evidence="10">ABC transporter ATP-binding protein</fullName>
    </submittedName>
</protein>
<sequence>MAENAGSTSRLRVITTMLHLAWQADRVAAVLAFVLAGLQAITQSFYGLWLMFIVDGIHSGSPLRVVVGAAGGVISIAATVSVAYGAQRAQSRLRDHTRYMMNGQILNLVGAAPTLELHESPQHLNQLDAFQREGHQLSQVLPRMVELCAVTVQIITTAVLMVRVSPVLLALPLFAVPSLLVSFKTSRIFRDSGRRAAEPARLAEHLVELTATPGGAKEVRLFRLQAEMQSRFQQAHHQIRRFDGRAQIQAAGWSLAGRLVFIAGYVGSIAFVVRQVTIGDATVGEAALIAVLAGQVLGLVSGSSEVLQLTIRSLVAADRFVSLQDVFGRAAQRGRSRAAEPQRLSHGISLRNVSYRYDGAAQPALEKIHLDLPAGSTVAVVGENGAGKSTLVKLLAGLYSPTSGTITIDGEDLASVDLTRWQDRVSAAFQDHARFELLAREAVALGDIETLSDDTSADLKVLDALERAAATDVLSALPRGLDTQLGSGWPAGVDLSGGQWQKLAISRAMMRRSPALLLLDEPSAALDPETEYRLFEAWSHVAQDLRERVGSITVLVSHRLSTVRMADSIIVLQHGTIAEHGSHEELIHKNGLYAELFHLQASGYR</sequence>
<feature type="transmembrane region" description="Helical" evidence="7">
    <location>
        <begin position="167"/>
        <end position="185"/>
    </location>
</feature>
<evidence type="ECO:0000256" key="7">
    <source>
        <dbReference type="SAM" id="Phobius"/>
    </source>
</evidence>
<feature type="domain" description="ABC transmembrane type-1" evidence="9">
    <location>
        <begin position="30"/>
        <end position="312"/>
    </location>
</feature>
<comment type="subcellular location">
    <subcellularLocation>
        <location evidence="1">Cell membrane</location>
        <topology evidence="1">Multi-pass membrane protein</topology>
    </subcellularLocation>
</comment>
<dbReference type="InterPro" id="IPR003439">
    <property type="entry name" value="ABC_transporter-like_ATP-bd"/>
</dbReference>
<dbReference type="PANTHER" id="PTHR43394">
    <property type="entry name" value="ATP-DEPENDENT PERMEASE MDL1, MITOCHONDRIAL"/>
    <property type="match status" value="1"/>
</dbReference>
<dbReference type="GO" id="GO:0005524">
    <property type="term" value="F:ATP binding"/>
    <property type="evidence" value="ECO:0007669"/>
    <property type="project" value="UniProtKB-KW"/>
</dbReference>
<gene>
    <name evidence="10" type="ORF">E0H75_20965</name>
</gene>
<feature type="domain" description="ABC transporter" evidence="8">
    <location>
        <begin position="348"/>
        <end position="599"/>
    </location>
</feature>
<dbReference type="GO" id="GO:0016887">
    <property type="term" value="F:ATP hydrolysis activity"/>
    <property type="evidence" value="ECO:0007669"/>
    <property type="project" value="InterPro"/>
</dbReference>
<dbReference type="SUPFAM" id="SSF90123">
    <property type="entry name" value="ABC transporter transmembrane region"/>
    <property type="match status" value="1"/>
</dbReference>
<evidence type="ECO:0000313" key="11">
    <source>
        <dbReference type="Proteomes" id="UP000293342"/>
    </source>
</evidence>
<feature type="transmembrane region" description="Helical" evidence="7">
    <location>
        <begin position="27"/>
        <end position="53"/>
    </location>
</feature>